<organism evidence="1 2">
    <name type="scientific">Crinalium epipsammum PCC 9333</name>
    <dbReference type="NCBI Taxonomy" id="1173022"/>
    <lineage>
        <taxon>Bacteria</taxon>
        <taxon>Bacillati</taxon>
        <taxon>Cyanobacteriota</taxon>
        <taxon>Cyanophyceae</taxon>
        <taxon>Gomontiellales</taxon>
        <taxon>Gomontiellaceae</taxon>
        <taxon>Crinalium</taxon>
    </lineage>
</organism>
<keyword evidence="1" id="KW-0614">Plasmid</keyword>
<sequence length="85" mass="9165">METIKVTVRTVDGNFKKTTDVPGDMLIEDFQEQAQELANLSSVPCHLLLSLDKTTKILQGNDTFQGAGIQPGSLLTLTPNAEGGY</sequence>
<dbReference type="Proteomes" id="UP000010472">
    <property type="component" value="Plasmid pCRI9333.03"/>
</dbReference>
<dbReference type="RefSeq" id="WP_015205611.1">
    <property type="nucleotide sequence ID" value="NC_019754.1"/>
</dbReference>
<gene>
    <name evidence="1" type="ORF">Cri9333_4849</name>
</gene>
<evidence type="ECO:0008006" key="3">
    <source>
        <dbReference type="Google" id="ProtNLM"/>
    </source>
</evidence>
<dbReference type="EMBL" id="CP003623">
    <property type="protein sequence ID" value="AFZ15615.1"/>
    <property type="molecule type" value="Genomic_DNA"/>
</dbReference>
<dbReference type="InterPro" id="IPR029071">
    <property type="entry name" value="Ubiquitin-like_domsf"/>
</dbReference>
<dbReference type="SUPFAM" id="SSF54236">
    <property type="entry name" value="Ubiquitin-like"/>
    <property type="match status" value="1"/>
</dbReference>
<accession>K9W836</accession>
<protein>
    <recommendedName>
        <fullName evidence="3">Ubiquitin-like domain-containing protein</fullName>
    </recommendedName>
</protein>
<dbReference type="AlphaFoldDB" id="K9W836"/>
<reference evidence="1 2" key="1">
    <citation type="submission" date="2012-06" db="EMBL/GenBank/DDBJ databases">
        <title>Finished plasmid 3 of genome of Crinalium epipsammum PCC 9333.</title>
        <authorList>
            <consortium name="US DOE Joint Genome Institute"/>
            <person name="Gugger M."/>
            <person name="Coursin T."/>
            <person name="Rippka R."/>
            <person name="Tandeau De Marsac N."/>
            <person name="Huntemann M."/>
            <person name="Wei C.-L."/>
            <person name="Han J."/>
            <person name="Detter J.C."/>
            <person name="Han C."/>
            <person name="Tapia R."/>
            <person name="Davenport K."/>
            <person name="Daligault H."/>
            <person name="Erkkila T."/>
            <person name="Gu W."/>
            <person name="Munk A.C.C."/>
            <person name="Teshima H."/>
            <person name="Xu Y."/>
            <person name="Chain P."/>
            <person name="Chen A."/>
            <person name="Krypides N."/>
            <person name="Mavromatis K."/>
            <person name="Markowitz V."/>
            <person name="Szeto E."/>
            <person name="Ivanova N."/>
            <person name="Mikhailova N."/>
            <person name="Ovchinnikova G."/>
            <person name="Pagani I."/>
            <person name="Pati A."/>
            <person name="Goodwin L."/>
            <person name="Peters L."/>
            <person name="Pitluck S."/>
            <person name="Woyke T."/>
            <person name="Kerfeld C."/>
        </authorList>
    </citation>
    <scope>NUCLEOTIDE SEQUENCE [LARGE SCALE GENOMIC DNA]</scope>
    <source>
        <strain evidence="1 2">PCC 9333</strain>
        <plasmid evidence="2">Plasmid pCRI9333.03</plasmid>
    </source>
</reference>
<evidence type="ECO:0000313" key="1">
    <source>
        <dbReference type="EMBL" id="AFZ15615.1"/>
    </source>
</evidence>
<dbReference type="HOGENOM" id="CLU_2552542_0_0_3"/>
<geneLocation type="plasmid" evidence="1 2">
    <name>pCRI9333.03</name>
</geneLocation>
<dbReference type="KEGG" id="cep:Cri9333_4849"/>
<evidence type="ECO:0000313" key="2">
    <source>
        <dbReference type="Proteomes" id="UP000010472"/>
    </source>
</evidence>
<name>K9W836_9CYAN</name>
<proteinExistence type="predicted"/>
<dbReference type="OrthoDB" id="590290at2"/>
<dbReference type="Gene3D" id="3.10.20.90">
    <property type="entry name" value="Phosphatidylinositol 3-kinase Catalytic Subunit, Chain A, domain 1"/>
    <property type="match status" value="1"/>
</dbReference>
<keyword evidence="2" id="KW-1185">Reference proteome</keyword>